<evidence type="ECO:0000256" key="1">
    <source>
        <dbReference type="SAM" id="MobiDB-lite"/>
    </source>
</evidence>
<dbReference type="Gene3D" id="3.90.1520.10">
    <property type="entry name" value="H-NOX domain"/>
    <property type="match status" value="1"/>
</dbReference>
<dbReference type="AlphaFoldDB" id="A0A2W5TWT4"/>
<evidence type="ECO:0000313" key="3">
    <source>
        <dbReference type="EMBL" id="PZR17713.1"/>
    </source>
</evidence>
<evidence type="ECO:0000259" key="2">
    <source>
        <dbReference type="Pfam" id="PF07700"/>
    </source>
</evidence>
<proteinExistence type="predicted"/>
<dbReference type="InterPro" id="IPR038158">
    <property type="entry name" value="H-NOX_domain_sf"/>
</dbReference>
<dbReference type="EMBL" id="QFQP01000002">
    <property type="protein sequence ID" value="PZR17713.1"/>
    <property type="molecule type" value="Genomic_DNA"/>
</dbReference>
<feature type="compositionally biased region" description="Polar residues" evidence="1">
    <location>
        <begin position="1"/>
        <end position="12"/>
    </location>
</feature>
<feature type="region of interest" description="Disordered" evidence="1">
    <location>
        <begin position="1"/>
        <end position="63"/>
    </location>
</feature>
<dbReference type="InterPro" id="IPR024096">
    <property type="entry name" value="NO_sig/Golgi_transp_ligand-bd"/>
</dbReference>
<comment type="caution">
    <text evidence="3">The sequence shown here is derived from an EMBL/GenBank/DDBJ whole genome shotgun (WGS) entry which is preliminary data.</text>
</comment>
<accession>A0A2W5TWT4</accession>
<dbReference type="Proteomes" id="UP000249061">
    <property type="component" value="Unassembled WGS sequence"/>
</dbReference>
<evidence type="ECO:0000313" key="4">
    <source>
        <dbReference type="Proteomes" id="UP000249061"/>
    </source>
</evidence>
<name>A0A2W5TWT4_9BACT</name>
<sequence length="245" mass="26635">MTSGSARSTQSPGVAAIATASSSIAAPRRSCGSCRRSSSGRSTSRASARGSSRQKVRSLERPARRSPSAWCSRAVWACRSRTSSPTASSRRSCHRFTWSASASTECCKLRHRALAHTQLRALEVKATVSGCLLEMLDARFGKETSARVVNEAGLAQQSTMLRMPIVDIPDSHFSQLFAATMNVTGLNSSQTCDAFGEHWCCVYAPKLYAPYLERFKNAREMIVGLDALHVASRGRCPTRARRVSN</sequence>
<feature type="domain" description="Heme NO-binding" evidence="2">
    <location>
        <begin position="127"/>
        <end position="231"/>
    </location>
</feature>
<dbReference type="Pfam" id="PF07700">
    <property type="entry name" value="HNOB"/>
    <property type="match status" value="1"/>
</dbReference>
<reference evidence="3 4" key="1">
    <citation type="submission" date="2017-08" db="EMBL/GenBank/DDBJ databases">
        <title>Infants hospitalized years apart are colonized by the same room-sourced microbial strains.</title>
        <authorList>
            <person name="Brooks B."/>
            <person name="Olm M.R."/>
            <person name="Firek B.A."/>
            <person name="Baker R."/>
            <person name="Thomas B.C."/>
            <person name="Morowitz M.J."/>
            <person name="Banfield J.F."/>
        </authorList>
    </citation>
    <scope>NUCLEOTIDE SEQUENCE [LARGE SCALE GENOMIC DNA]</scope>
    <source>
        <strain evidence="3">S2_003_000_R2_14</strain>
    </source>
</reference>
<organism evidence="3 4">
    <name type="scientific">Archangium gephyra</name>
    <dbReference type="NCBI Taxonomy" id="48"/>
    <lineage>
        <taxon>Bacteria</taxon>
        <taxon>Pseudomonadati</taxon>
        <taxon>Myxococcota</taxon>
        <taxon>Myxococcia</taxon>
        <taxon>Myxococcales</taxon>
        <taxon>Cystobacterineae</taxon>
        <taxon>Archangiaceae</taxon>
        <taxon>Archangium</taxon>
    </lineage>
</organism>
<gene>
    <name evidence="3" type="ORF">DI536_04465</name>
</gene>
<dbReference type="SUPFAM" id="SSF111126">
    <property type="entry name" value="Ligand-binding domain in the NO signalling and Golgi transport"/>
    <property type="match status" value="1"/>
</dbReference>
<protein>
    <recommendedName>
        <fullName evidence="2">Heme NO-binding domain-containing protein</fullName>
    </recommendedName>
</protein>
<feature type="compositionally biased region" description="Low complexity" evidence="1">
    <location>
        <begin position="15"/>
        <end position="53"/>
    </location>
</feature>
<dbReference type="GO" id="GO:0020037">
    <property type="term" value="F:heme binding"/>
    <property type="evidence" value="ECO:0007669"/>
    <property type="project" value="InterPro"/>
</dbReference>
<dbReference type="InterPro" id="IPR011644">
    <property type="entry name" value="Heme_NO-bd"/>
</dbReference>